<keyword evidence="6" id="KW-1185">Reference proteome</keyword>
<dbReference type="SUPFAM" id="SSF48498">
    <property type="entry name" value="Tetracyclin repressor-like, C-terminal domain"/>
    <property type="match status" value="1"/>
</dbReference>
<protein>
    <submittedName>
        <fullName evidence="5">Transcriptional regulator, TetR family</fullName>
    </submittedName>
</protein>
<reference evidence="5 6" key="1">
    <citation type="submission" date="2016-10" db="EMBL/GenBank/DDBJ databases">
        <authorList>
            <person name="de Groot N.N."/>
        </authorList>
    </citation>
    <scope>NUCLEOTIDE SEQUENCE [LARGE SCALE GENOMIC DNA]</scope>
    <source>
        <strain evidence="5 6">JCM 19513</strain>
    </source>
</reference>
<dbReference type="GO" id="GO:0003700">
    <property type="term" value="F:DNA-binding transcription factor activity"/>
    <property type="evidence" value="ECO:0007669"/>
    <property type="project" value="TreeGrafter"/>
</dbReference>
<sequence>MAYRHTPERQARDRAQREHVLQLALALVVEGGFASLTMQRLAKAADMATGSLYRHFAGKGELAAEVFCLASQREVEALQEVLATDGSALQRLRAGIERFARRAWDSRQLAWALIAEPVDPQVEEQRLRYREAYAELFAGVLREGEQHGEFRVSHPHLVAACMVGAISEVLVGPLSPQARAQRSEAQVEDDLQQVRSTLIHFCLGALAS</sequence>
<dbReference type="Pfam" id="PF00440">
    <property type="entry name" value="TetR_N"/>
    <property type="match status" value="1"/>
</dbReference>
<evidence type="ECO:0000256" key="2">
    <source>
        <dbReference type="PROSITE-ProRule" id="PRU00335"/>
    </source>
</evidence>
<name>A0A1H7LVW4_9GAMM</name>
<dbReference type="InterPro" id="IPR041490">
    <property type="entry name" value="KstR2_TetR_C"/>
</dbReference>
<dbReference type="GO" id="GO:0000976">
    <property type="term" value="F:transcription cis-regulatory region binding"/>
    <property type="evidence" value="ECO:0007669"/>
    <property type="project" value="TreeGrafter"/>
</dbReference>
<dbReference type="InterPro" id="IPR001647">
    <property type="entry name" value="HTH_TetR"/>
</dbReference>
<evidence type="ECO:0000256" key="3">
    <source>
        <dbReference type="SAM" id="Phobius"/>
    </source>
</evidence>
<dbReference type="InterPro" id="IPR036271">
    <property type="entry name" value="Tet_transcr_reg_TetR-rel_C_sf"/>
</dbReference>
<keyword evidence="3" id="KW-0472">Membrane</keyword>
<dbReference type="InterPro" id="IPR009057">
    <property type="entry name" value="Homeodomain-like_sf"/>
</dbReference>
<dbReference type="PANTHER" id="PTHR30055">
    <property type="entry name" value="HTH-TYPE TRANSCRIPTIONAL REGULATOR RUTR"/>
    <property type="match status" value="1"/>
</dbReference>
<dbReference type="PRINTS" id="PR00455">
    <property type="entry name" value="HTHTETR"/>
</dbReference>
<dbReference type="PROSITE" id="PS50977">
    <property type="entry name" value="HTH_TETR_2"/>
    <property type="match status" value="1"/>
</dbReference>
<feature type="domain" description="HTH tetR-type" evidence="4">
    <location>
        <begin position="14"/>
        <end position="74"/>
    </location>
</feature>
<keyword evidence="3" id="KW-0812">Transmembrane</keyword>
<dbReference type="RefSeq" id="WP_074867246.1">
    <property type="nucleotide sequence ID" value="NZ_FOAS01000007.1"/>
</dbReference>
<evidence type="ECO:0000259" key="4">
    <source>
        <dbReference type="PROSITE" id="PS50977"/>
    </source>
</evidence>
<keyword evidence="3" id="KW-1133">Transmembrane helix</keyword>
<dbReference type="Proteomes" id="UP000185766">
    <property type="component" value="Unassembled WGS sequence"/>
</dbReference>
<dbReference type="Pfam" id="PF17932">
    <property type="entry name" value="TetR_C_24"/>
    <property type="match status" value="1"/>
</dbReference>
<gene>
    <name evidence="5" type="ORF">SAMN05216214_107140</name>
</gene>
<keyword evidence="1 2" id="KW-0238">DNA-binding</keyword>
<organism evidence="5 6">
    <name type="scientific">Atopomonas hussainii</name>
    <dbReference type="NCBI Taxonomy" id="1429083"/>
    <lineage>
        <taxon>Bacteria</taxon>
        <taxon>Pseudomonadati</taxon>
        <taxon>Pseudomonadota</taxon>
        <taxon>Gammaproteobacteria</taxon>
        <taxon>Pseudomonadales</taxon>
        <taxon>Pseudomonadaceae</taxon>
        <taxon>Atopomonas</taxon>
    </lineage>
</organism>
<accession>A0A1H7LVW4</accession>
<dbReference type="InterPro" id="IPR050109">
    <property type="entry name" value="HTH-type_TetR-like_transc_reg"/>
</dbReference>
<feature type="DNA-binding region" description="H-T-H motif" evidence="2">
    <location>
        <begin position="37"/>
        <end position="56"/>
    </location>
</feature>
<dbReference type="PANTHER" id="PTHR30055:SF226">
    <property type="entry name" value="HTH-TYPE TRANSCRIPTIONAL REGULATOR PKSA"/>
    <property type="match status" value="1"/>
</dbReference>
<feature type="transmembrane region" description="Helical" evidence="3">
    <location>
        <begin position="20"/>
        <end position="38"/>
    </location>
</feature>
<evidence type="ECO:0000313" key="5">
    <source>
        <dbReference type="EMBL" id="SEL03042.1"/>
    </source>
</evidence>
<dbReference type="Gene3D" id="1.10.357.10">
    <property type="entry name" value="Tetracycline Repressor, domain 2"/>
    <property type="match status" value="1"/>
</dbReference>
<dbReference type="STRING" id="1429083.GCA_001885685_01533"/>
<dbReference type="EMBL" id="FOAS01000007">
    <property type="protein sequence ID" value="SEL03042.1"/>
    <property type="molecule type" value="Genomic_DNA"/>
</dbReference>
<evidence type="ECO:0000313" key="6">
    <source>
        <dbReference type="Proteomes" id="UP000185766"/>
    </source>
</evidence>
<dbReference type="SUPFAM" id="SSF46689">
    <property type="entry name" value="Homeodomain-like"/>
    <property type="match status" value="1"/>
</dbReference>
<dbReference type="AlphaFoldDB" id="A0A1H7LVW4"/>
<evidence type="ECO:0000256" key="1">
    <source>
        <dbReference type="ARBA" id="ARBA00023125"/>
    </source>
</evidence>
<dbReference type="Gene3D" id="1.10.10.60">
    <property type="entry name" value="Homeodomain-like"/>
    <property type="match status" value="1"/>
</dbReference>
<proteinExistence type="predicted"/>